<evidence type="ECO:0000313" key="2">
    <source>
        <dbReference type="Proteomes" id="UP000176409"/>
    </source>
</evidence>
<accession>A0A1F6B0W0</accession>
<dbReference type="AlphaFoldDB" id="A0A1F6B0W0"/>
<dbReference type="EMBL" id="MFJZ01000015">
    <property type="protein sequence ID" value="OGG30550.1"/>
    <property type="molecule type" value="Genomic_DNA"/>
</dbReference>
<reference evidence="1 2" key="1">
    <citation type="journal article" date="2016" name="Nat. Commun.">
        <title>Thousands of microbial genomes shed light on interconnected biogeochemical processes in an aquifer system.</title>
        <authorList>
            <person name="Anantharaman K."/>
            <person name="Brown C.T."/>
            <person name="Hug L.A."/>
            <person name="Sharon I."/>
            <person name="Castelle C.J."/>
            <person name="Probst A.J."/>
            <person name="Thomas B.C."/>
            <person name="Singh A."/>
            <person name="Wilkins M.J."/>
            <person name="Karaoz U."/>
            <person name="Brodie E.L."/>
            <person name="Williams K.H."/>
            <person name="Hubbard S.S."/>
            <person name="Banfield J.F."/>
        </authorList>
    </citation>
    <scope>NUCLEOTIDE SEQUENCE [LARGE SCALE GENOMIC DNA]</scope>
</reference>
<dbReference type="Proteomes" id="UP000176409">
    <property type="component" value="Unassembled WGS sequence"/>
</dbReference>
<evidence type="ECO:0000313" key="1">
    <source>
        <dbReference type="EMBL" id="OGG30550.1"/>
    </source>
</evidence>
<dbReference type="STRING" id="1798396.A2973_05735"/>
<name>A0A1F6B0W0_9BACT</name>
<comment type="caution">
    <text evidence="1">The sequence shown here is derived from an EMBL/GenBank/DDBJ whole genome shotgun (WGS) entry which is preliminary data.</text>
</comment>
<proteinExistence type="predicted"/>
<organism evidence="1 2">
    <name type="scientific">Candidatus Gottesmanbacteria bacterium RIFCSPLOWO2_01_FULL_49_10</name>
    <dbReference type="NCBI Taxonomy" id="1798396"/>
    <lineage>
        <taxon>Bacteria</taxon>
        <taxon>Candidatus Gottesmaniibacteriota</taxon>
    </lineage>
</organism>
<protein>
    <submittedName>
        <fullName evidence="1">Uncharacterized protein</fullName>
    </submittedName>
</protein>
<sequence>MIETPERTLPENIFRAHALAGNAHEEGAKPLTRLGGALAVGAIGVGGERLLEFVRPTVFRKIGVEKLELHPLLDALLNDGLVGALYTVVNKNLGEALPKLKLRHFTTSTVGTMAVVGVEGISGKVREVFAKRRGQAAPSATPDTGASVATTPVDTAQAAPAENPAAALAVESPVATQKKKFSFVDYINPVTALAADEARMAVMDWWEAYQAVVSGTEEKFIEAHAPKDKKNENSTVIFVGGGEDLTTFLGTSDCPGGACAIPTLQASS</sequence>
<gene>
    <name evidence="1" type="ORF">A2973_05735</name>
</gene>